<proteinExistence type="predicted"/>
<gene>
    <name evidence="3" type="ORF">SI8410_08011723</name>
</gene>
<evidence type="ECO:0000313" key="3">
    <source>
        <dbReference type="EMBL" id="CAA7401045.1"/>
    </source>
</evidence>
<dbReference type="EMBL" id="LR746271">
    <property type="protein sequence ID" value="CAA7401045.1"/>
    <property type="molecule type" value="Genomic_DNA"/>
</dbReference>
<dbReference type="Gene3D" id="1.25.40.10">
    <property type="entry name" value="Tetratricopeptide repeat domain"/>
    <property type="match status" value="5"/>
</dbReference>
<keyword evidence="4" id="KW-1185">Reference proteome</keyword>
<dbReference type="PANTHER" id="PTHR24015:SF1728">
    <property type="entry name" value="PENTACOTRIPEPTIDE-REPEAT REGION OF PRORP DOMAIN-CONTAINING PROTEIN"/>
    <property type="match status" value="1"/>
</dbReference>
<organism evidence="3 4">
    <name type="scientific">Spirodela intermedia</name>
    <name type="common">Intermediate duckweed</name>
    <dbReference type="NCBI Taxonomy" id="51605"/>
    <lineage>
        <taxon>Eukaryota</taxon>
        <taxon>Viridiplantae</taxon>
        <taxon>Streptophyta</taxon>
        <taxon>Embryophyta</taxon>
        <taxon>Tracheophyta</taxon>
        <taxon>Spermatophyta</taxon>
        <taxon>Magnoliopsida</taxon>
        <taxon>Liliopsida</taxon>
        <taxon>Araceae</taxon>
        <taxon>Lemnoideae</taxon>
        <taxon>Spirodela</taxon>
    </lineage>
</organism>
<keyword evidence="1" id="KW-0677">Repeat</keyword>
<accession>A0A7I8KVI6</accession>
<feature type="repeat" description="PPR" evidence="2">
    <location>
        <begin position="165"/>
        <end position="199"/>
    </location>
</feature>
<dbReference type="Pfam" id="PF01535">
    <property type="entry name" value="PPR"/>
    <property type="match status" value="7"/>
</dbReference>
<dbReference type="PROSITE" id="PS51375">
    <property type="entry name" value="PPR"/>
    <property type="match status" value="6"/>
</dbReference>
<dbReference type="Proteomes" id="UP000663760">
    <property type="component" value="Chromosome 8"/>
</dbReference>
<sequence length="590" mass="62993">MLQRLGFLLHLCAKSGALSRGLCLHGALIKRGLDSDVFLSNHLINLYARCGRISVARQIFEVMRERNLISWSLIISGCDKAGQASAALEIFSNMPFLPNEYVYAGAISACAHLSALWEGRQVHAFSFKTGHAAISFVCNSLISLYMKCGRSDDALVIFSGMPAPNLVSFNAMIAGFADDLQFQRSLDLFKVMNQRGLRADQFSLVGVLGALAGAGDLQSAGGTSLHCMALKLGLDRSAFAGNAVLAMYSRSGSIREAERVFQLIEDKDAVSCNTFMAACSRCGDHAKALFVFRAMAEGHGAEPDSFTLAGALGASAGLASAHHGGEIHCHLLRSGAPMDAAVCNALMNMYAKCGRIGCAESLFRLLPERNLISWNTMIAGLGSHGRGSQALQLFEEMQAAGVPPDSCSFSGLLAACSHSGMVEEGLALFDSMEEEHGITPGPEHLSSMVDLLGRAGRLKEAEDYLKASSFSEDHVAWGSLLASCRLHGELAVGRRVAERLLELRPPSSSPYVLLSSLYAVAGRWGEAAGVRRLLKGSGARKEPGHSLIQVDGAVERFTVGDLSHSRIEEITATLGHLNQVARKLYSVASV</sequence>
<dbReference type="PANTHER" id="PTHR24015">
    <property type="entry name" value="OS07G0578800 PROTEIN-RELATED"/>
    <property type="match status" value="1"/>
</dbReference>
<dbReference type="NCBIfam" id="TIGR00756">
    <property type="entry name" value="PPR"/>
    <property type="match status" value="6"/>
</dbReference>
<dbReference type="AlphaFoldDB" id="A0A7I8KVI6"/>
<protein>
    <submittedName>
        <fullName evidence="3">Uncharacterized protein</fullName>
    </submittedName>
</protein>
<evidence type="ECO:0000256" key="2">
    <source>
        <dbReference type="PROSITE-ProRule" id="PRU00708"/>
    </source>
</evidence>
<feature type="repeat" description="PPR" evidence="2">
    <location>
        <begin position="268"/>
        <end position="303"/>
    </location>
</feature>
<dbReference type="InterPro" id="IPR011990">
    <property type="entry name" value="TPR-like_helical_dom_sf"/>
</dbReference>
<dbReference type="OrthoDB" id="185373at2759"/>
<dbReference type="SUPFAM" id="SSF48452">
    <property type="entry name" value="TPR-like"/>
    <property type="match status" value="1"/>
</dbReference>
<dbReference type="GO" id="GO:0009451">
    <property type="term" value="P:RNA modification"/>
    <property type="evidence" value="ECO:0007669"/>
    <property type="project" value="InterPro"/>
</dbReference>
<feature type="repeat" description="PPR" evidence="2">
    <location>
        <begin position="405"/>
        <end position="440"/>
    </location>
</feature>
<dbReference type="InterPro" id="IPR002885">
    <property type="entry name" value="PPR_rpt"/>
</dbReference>
<feature type="repeat" description="PPR" evidence="2">
    <location>
        <begin position="339"/>
        <end position="369"/>
    </location>
</feature>
<dbReference type="FunFam" id="1.25.40.10:FF:000090">
    <property type="entry name" value="Pentatricopeptide repeat-containing protein, chloroplastic"/>
    <property type="match status" value="1"/>
</dbReference>
<dbReference type="InterPro" id="IPR046960">
    <property type="entry name" value="PPR_At4g14850-like_plant"/>
</dbReference>
<evidence type="ECO:0000256" key="1">
    <source>
        <dbReference type="ARBA" id="ARBA00022737"/>
    </source>
</evidence>
<feature type="repeat" description="PPR" evidence="2">
    <location>
        <begin position="370"/>
        <end position="404"/>
    </location>
</feature>
<dbReference type="Pfam" id="PF20431">
    <property type="entry name" value="E_motif"/>
    <property type="match status" value="1"/>
</dbReference>
<dbReference type="InterPro" id="IPR046848">
    <property type="entry name" value="E_motif"/>
</dbReference>
<dbReference type="GO" id="GO:0003723">
    <property type="term" value="F:RNA binding"/>
    <property type="evidence" value="ECO:0007669"/>
    <property type="project" value="InterPro"/>
</dbReference>
<name>A0A7I8KVI6_SPIIN</name>
<evidence type="ECO:0000313" key="4">
    <source>
        <dbReference type="Proteomes" id="UP000663760"/>
    </source>
</evidence>
<reference evidence="3" key="1">
    <citation type="submission" date="2020-02" db="EMBL/GenBank/DDBJ databases">
        <authorList>
            <person name="Scholz U."/>
            <person name="Mascher M."/>
            <person name="Fiebig A."/>
        </authorList>
    </citation>
    <scope>NUCLEOTIDE SEQUENCE</scope>
</reference>
<feature type="repeat" description="PPR" evidence="2">
    <location>
        <begin position="36"/>
        <end position="70"/>
    </location>
</feature>
<dbReference type="Pfam" id="PF13041">
    <property type="entry name" value="PPR_2"/>
    <property type="match status" value="1"/>
</dbReference>